<evidence type="ECO:0000313" key="3">
    <source>
        <dbReference type="Proteomes" id="UP001372834"/>
    </source>
</evidence>
<name>A0AAN8S292_POLSC</name>
<dbReference type="Proteomes" id="UP001372834">
    <property type="component" value="Unassembled WGS sequence"/>
</dbReference>
<evidence type="ECO:0000313" key="2">
    <source>
        <dbReference type="EMBL" id="KAK6639888.1"/>
    </source>
</evidence>
<sequence length="53" mass="6467">CNIEAFANTRKRNGNAVREKCGRKRKRKKKFQETRKRKTIEEKATEVWKKCRK</sequence>
<feature type="compositionally biased region" description="Basic residues" evidence="1">
    <location>
        <begin position="21"/>
        <end position="30"/>
    </location>
</feature>
<proteinExistence type="predicted"/>
<gene>
    <name evidence="2" type="ORF">RUM43_008163</name>
</gene>
<comment type="caution">
    <text evidence="2">The sequence shown here is derived from an EMBL/GenBank/DDBJ whole genome shotgun (WGS) entry which is preliminary data.</text>
</comment>
<dbReference type="EMBL" id="JAWJWE010000003">
    <property type="protein sequence ID" value="KAK6639888.1"/>
    <property type="molecule type" value="Genomic_DNA"/>
</dbReference>
<accession>A0AAN8S292</accession>
<reference evidence="2 3" key="1">
    <citation type="submission" date="2023-10" db="EMBL/GenBank/DDBJ databases">
        <title>Genomes of two closely related lineages of the louse Polyplax serrata with different host specificities.</title>
        <authorList>
            <person name="Martinu J."/>
            <person name="Tarabai H."/>
            <person name="Stefka J."/>
            <person name="Hypsa V."/>
        </authorList>
    </citation>
    <scope>NUCLEOTIDE SEQUENCE [LARGE SCALE GENOMIC DNA]</scope>
    <source>
        <strain evidence="2">HR10_N</strain>
    </source>
</reference>
<feature type="non-terminal residue" evidence="2">
    <location>
        <position position="53"/>
    </location>
</feature>
<protein>
    <submittedName>
        <fullName evidence="2">Uncharacterized protein</fullName>
    </submittedName>
</protein>
<dbReference type="AlphaFoldDB" id="A0AAN8S292"/>
<feature type="non-terminal residue" evidence="2">
    <location>
        <position position="1"/>
    </location>
</feature>
<organism evidence="2 3">
    <name type="scientific">Polyplax serrata</name>
    <name type="common">Common mouse louse</name>
    <dbReference type="NCBI Taxonomy" id="468196"/>
    <lineage>
        <taxon>Eukaryota</taxon>
        <taxon>Metazoa</taxon>
        <taxon>Ecdysozoa</taxon>
        <taxon>Arthropoda</taxon>
        <taxon>Hexapoda</taxon>
        <taxon>Insecta</taxon>
        <taxon>Pterygota</taxon>
        <taxon>Neoptera</taxon>
        <taxon>Paraneoptera</taxon>
        <taxon>Psocodea</taxon>
        <taxon>Troctomorpha</taxon>
        <taxon>Phthiraptera</taxon>
        <taxon>Anoplura</taxon>
        <taxon>Polyplacidae</taxon>
        <taxon>Polyplax</taxon>
    </lineage>
</organism>
<feature type="region of interest" description="Disordered" evidence="1">
    <location>
        <begin position="1"/>
        <end position="36"/>
    </location>
</feature>
<evidence type="ECO:0000256" key="1">
    <source>
        <dbReference type="SAM" id="MobiDB-lite"/>
    </source>
</evidence>